<dbReference type="RefSeq" id="WP_200505962.1">
    <property type="nucleotide sequence ID" value="NZ_JAEHFX010000004.1"/>
</dbReference>
<reference evidence="3 4" key="1">
    <citation type="submission" date="2020-12" db="EMBL/GenBank/DDBJ databases">
        <title>Bacterial novel species Adhaeribacter sp. BT258 isolated from soil.</title>
        <authorList>
            <person name="Jung H.-Y."/>
        </authorList>
    </citation>
    <scope>NUCLEOTIDE SEQUENCE [LARGE SCALE GENOMIC DNA]</scope>
    <source>
        <strain evidence="3 4">BT258</strain>
    </source>
</reference>
<comment type="caution">
    <text evidence="3">The sequence shown here is derived from an EMBL/GenBank/DDBJ whole genome shotgun (WGS) entry which is preliminary data.</text>
</comment>
<sequence>MKALFTFLFLTFYVGAIAFAQSPEPTAEEPTKQIFGFRAGGNLSSISGNDLYLGYHAGFFTDMPFSKKYGFSVELNYARQGGTFQGTPIKMDYIVFPVLFNLYVSEVALQAGAYAAPLLSAQNAQDGYYNSTGNINNMDLGLAVGVKRALGTVGVGLRYYQGLQNVAGSGSKVVNHKLELSLRLNL</sequence>
<gene>
    <name evidence="3" type="ORF">I5M27_09415</name>
</gene>
<name>A0ABS1C3I4_9BACT</name>
<evidence type="ECO:0000313" key="4">
    <source>
        <dbReference type="Proteomes" id="UP000644147"/>
    </source>
</evidence>
<dbReference type="Pfam" id="PF13568">
    <property type="entry name" value="OMP_b-brl_2"/>
    <property type="match status" value="1"/>
</dbReference>
<evidence type="ECO:0000256" key="1">
    <source>
        <dbReference type="SAM" id="SignalP"/>
    </source>
</evidence>
<keyword evidence="4" id="KW-1185">Reference proteome</keyword>
<keyword evidence="1" id="KW-0732">Signal</keyword>
<dbReference type="InterPro" id="IPR025665">
    <property type="entry name" value="Beta-barrel_OMP_2"/>
</dbReference>
<dbReference type="Proteomes" id="UP000644147">
    <property type="component" value="Unassembled WGS sequence"/>
</dbReference>
<evidence type="ECO:0000313" key="3">
    <source>
        <dbReference type="EMBL" id="MBK0403203.1"/>
    </source>
</evidence>
<feature type="domain" description="Outer membrane protein beta-barrel" evidence="2">
    <location>
        <begin position="25"/>
        <end position="166"/>
    </location>
</feature>
<organism evidence="3 4">
    <name type="scientific">Adhaeribacter terrigena</name>
    <dbReference type="NCBI Taxonomy" id="2793070"/>
    <lineage>
        <taxon>Bacteria</taxon>
        <taxon>Pseudomonadati</taxon>
        <taxon>Bacteroidota</taxon>
        <taxon>Cytophagia</taxon>
        <taxon>Cytophagales</taxon>
        <taxon>Hymenobacteraceae</taxon>
        <taxon>Adhaeribacter</taxon>
    </lineage>
</organism>
<evidence type="ECO:0000259" key="2">
    <source>
        <dbReference type="Pfam" id="PF13568"/>
    </source>
</evidence>
<protein>
    <submittedName>
        <fullName evidence="3">PorT family protein</fullName>
    </submittedName>
</protein>
<feature type="signal peptide" evidence="1">
    <location>
        <begin position="1"/>
        <end position="20"/>
    </location>
</feature>
<dbReference type="EMBL" id="JAEHFX010000004">
    <property type="protein sequence ID" value="MBK0403203.1"/>
    <property type="molecule type" value="Genomic_DNA"/>
</dbReference>
<feature type="chain" id="PRO_5046148480" evidence="1">
    <location>
        <begin position="21"/>
        <end position="186"/>
    </location>
</feature>
<proteinExistence type="predicted"/>
<accession>A0ABS1C3I4</accession>